<evidence type="ECO:0000256" key="1">
    <source>
        <dbReference type="SAM" id="MobiDB-lite"/>
    </source>
</evidence>
<accession>A0A8H3GB36</accession>
<dbReference type="Proteomes" id="UP000663853">
    <property type="component" value="Unassembled WGS sequence"/>
</dbReference>
<organism evidence="3 4">
    <name type="scientific">Rhizoctonia solani</name>
    <dbReference type="NCBI Taxonomy" id="456999"/>
    <lineage>
        <taxon>Eukaryota</taxon>
        <taxon>Fungi</taxon>
        <taxon>Dikarya</taxon>
        <taxon>Basidiomycota</taxon>
        <taxon>Agaricomycotina</taxon>
        <taxon>Agaricomycetes</taxon>
        <taxon>Cantharellales</taxon>
        <taxon>Ceratobasidiaceae</taxon>
        <taxon>Rhizoctonia</taxon>
    </lineage>
</organism>
<feature type="region of interest" description="Disordered" evidence="1">
    <location>
        <begin position="159"/>
        <end position="183"/>
    </location>
</feature>
<evidence type="ECO:0000313" key="3">
    <source>
        <dbReference type="EMBL" id="CAE6445235.1"/>
    </source>
</evidence>
<feature type="domain" description="AB hydrolase-1" evidence="2">
    <location>
        <begin position="8"/>
        <end position="110"/>
    </location>
</feature>
<dbReference type="PANTHER" id="PTHR47842">
    <property type="entry name" value="EXPRESSED PROTEIN"/>
    <property type="match status" value="1"/>
</dbReference>
<evidence type="ECO:0000259" key="2">
    <source>
        <dbReference type="Pfam" id="PF12697"/>
    </source>
</evidence>
<dbReference type="Gene3D" id="3.40.50.1820">
    <property type="entry name" value="alpha/beta hydrolase"/>
    <property type="match status" value="1"/>
</dbReference>
<dbReference type="SUPFAM" id="SSF53474">
    <property type="entry name" value="alpha/beta-Hydrolases"/>
    <property type="match status" value="1"/>
</dbReference>
<reference evidence="3" key="1">
    <citation type="submission" date="2021-01" db="EMBL/GenBank/DDBJ databases">
        <authorList>
            <person name="Kaushik A."/>
        </authorList>
    </citation>
    <scope>NUCLEOTIDE SEQUENCE</scope>
    <source>
        <strain evidence="3">AG6-10EEA</strain>
    </source>
</reference>
<gene>
    <name evidence="3" type="ORF">RDB_LOCUS41693</name>
</gene>
<dbReference type="InterPro" id="IPR000073">
    <property type="entry name" value="AB_hydrolase_1"/>
</dbReference>
<protein>
    <recommendedName>
        <fullName evidence="2">AB hydrolase-1 domain-containing protein</fullName>
    </recommendedName>
</protein>
<dbReference type="PANTHER" id="PTHR47842:SF3">
    <property type="entry name" value="DUF676 DOMAIN-CONTAINING PROTEIN"/>
    <property type="match status" value="1"/>
</dbReference>
<evidence type="ECO:0000313" key="4">
    <source>
        <dbReference type="Proteomes" id="UP000663853"/>
    </source>
</evidence>
<dbReference type="EMBL" id="CAJMXA010000868">
    <property type="protein sequence ID" value="CAE6445235.1"/>
    <property type="molecule type" value="Genomic_DNA"/>
</dbReference>
<comment type="caution">
    <text evidence="3">The sequence shown here is derived from an EMBL/GenBank/DDBJ whole genome shotgun (WGS) entry which is preliminary data.</text>
</comment>
<name>A0A8H3GB36_9AGAM</name>
<feature type="compositionally biased region" description="Low complexity" evidence="1">
    <location>
        <begin position="304"/>
        <end position="321"/>
    </location>
</feature>
<dbReference type="AlphaFoldDB" id="A0A8H3GB36"/>
<dbReference type="InterPro" id="IPR029058">
    <property type="entry name" value="AB_hydrolase_fold"/>
</dbReference>
<dbReference type="Pfam" id="PF12697">
    <property type="entry name" value="Abhydrolase_6"/>
    <property type="match status" value="1"/>
</dbReference>
<feature type="region of interest" description="Disordered" evidence="1">
    <location>
        <begin position="292"/>
        <end position="321"/>
    </location>
</feature>
<proteinExistence type="predicted"/>
<sequence length="511" mass="56419">MPNRALSLVFVHGFRGDHTSFQSFPADLHLHLSSLIPGLHTFVYPTYKTKRPLEVARDDFLTWIRMKNLPEGGVILCGHSMGGLLTAEVALAAPPGRVVGLVSFDVPYLGVHPRVVLSGIASLFKKKEELAGYRTSGTAGRHEASGELYAQVPLNTRPVGHPESSPDTPVIPPSTTPSTTNLPSLHLSVPIPPIRVIAPKTERLFRILGLGPVPQSVHNFLHFWDKHPGVIGLKDGIVQIFEFGGCLLNPQGLISRYERLQQWSSDGEAGPYGRGWVNLWTTPVPQGHITTEERAGNHFHSPRLRSQSRLSHLSPTPSESSFNSSSFQSSLFQTLSYNPSLSTTVTSLESVHFSADHESTAAASPSRLQARLPSKVLSPDERVTLQPEDKELATGLQKMGKEKKRLEGESKARVKKAEKERTMFLKAVLKRREQEDGRDPPHNFIVLPKRGTDHQWIRVPVVGAEDEIVAHCGLFFRDENPGYQQLIADVGNIVRGFWDGKGGLRHSRSTI</sequence>